<gene>
    <name evidence="1" type="ORF">GSM42_13180</name>
</gene>
<evidence type="ECO:0000313" key="1">
    <source>
        <dbReference type="EMBL" id="MXQ54651.1"/>
    </source>
</evidence>
<sequence length="185" mass="20774">MNNKHAFKLVLTTMLGVGTILVGTFDPNEVHAANSHYSIAHTAIQKENHTALLDQTKELATKGKVVTSEEFGIYSTQKEIENKWGKADKNIPKGELRYSKRSTAFYLDKFDTPTEAVYLLKTTDKRYANISYSEVKKRLGKGSEYKGNDSAHISYDAKDYALTFYFPVDKQGKIGNVKSVEVSVH</sequence>
<evidence type="ECO:0000313" key="2">
    <source>
        <dbReference type="Proteomes" id="UP000430692"/>
    </source>
</evidence>
<comment type="caution">
    <text evidence="1">The sequence shown here is derived from an EMBL/GenBank/DDBJ whole genome shotgun (WGS) entry which is preliminary data.</text>
</comment>
<dbReference type="EMBL" id="WUUL01000008">
    <property type="protein sequence ID" value="MXQ54651.1"/>
    <property type="molecule type" value="Genomic_DNA"/>
</dbReference>
<proteinExistence type="predicted"/>
<keyword evidence="2" id="KW-1185">Reference proteome</keyword>
<reference evidence="1 2" key="1">
    <citation type="submission" date="2019-12" db="EMBL/GenBank/DDBJ databases">
        <title>Whole-genome analyses of novel actinobacteria.</title>
        <authorList>
            <person name="Sahin N."/>
            <person name="Saygin H."/>
        </authorList>
    </citation>
    <scope>NUCLEOTIDE SEQUENCE [LARGE SCALE GENOMIC DNA]</scope>
    <source>
        <strain evidence="1 2">KC615</strain>
    </source>
</reference>
<dbReference type="Proteomes" id="UP000430692">
    <property type="component" value="Unassembled WGS sequence"/>
</dbReference>
<organism evidence="1 2">
    <name type="scientific">Shimazuella alba</name>
    <dbReference type="NCBI Taxonomy" id="2690964"/>
    <lineage>
        <taxon>Bacteria</taxon>
        <taxon>Bacillati</taxon>
        <taxon>Bacillota</taxon>
        <taxon>Bacilli</taxon>
        <taxon>Bacillales</taxon>
        <taxon>Thermoactinomycetaceae</taxon>
        <taxon>Shimazuella</taxon>
    </lineage>
</organism>
<dbReference type="Pfam" id="PF14172">
    <property type="entry name" value="DUF4309"/>
    <property type="match status" value="1"/>
</dbReference>
<protein>
    <submittedName>
        <fullName evidence="1">DUF4309 domain-containing protein</fullName>
    </submittedName>
</protein>
<dbReference type="AlphaFoldDB" id="A0A6I4VVP3"/>
<dbReference type="RefSeq" id="WP_160801996.1">
    <property type="nucleotide sequence ID" value="NZ_WUUL01000008.1"/>
</dbReference>
<dbReference type="InterPro" id="IPR025453">
    <property type="entry name" value="DUF4309"/>
</dbReference>
<accession>A0A6I4VVP3</accession>
<name>A0A6I4VVP3_9BACL</name>